<feature type="non-terminal residue" evidence="1">
    <location>
        <position position="70"/>
    </location>
</feature>
<feature type="non-terminal residue" evidence="1">
    <location>
        <position position="1"/>
    </location>
</feature>
<accession>A0A0B6XTE5</accession>
<evidence type="ECO:0000313" key="1">
    <source>
        <dbReference type="EMBL" id="CEK47133.1"/>
    </source>
</evidence>
<dbReference type="AlphaFoldDB" id="A0A0B6XTE5"/>
<reference evidence="1" key="1">
    <citation type="submission" date="2014-12" db="EMBL/GenBank/DDBJ databases">
        <title>Insight into the proteome of Arion vulgaris.</title>
        <authorList>
            <person name="Aradska J."/>
            <person name="Bulat T."/>
            <person name="Smidak R."/>
            <person name="Sarate P."/>
            <person name="Gangsoo J."/>
            <person name="Sialana F."/>
            <person name="Bilban M."/>
            <person name="Lubec G."/>
        </authorList>
    </citation>
    <scope>NUCLEOTIDE SEQUENCE</scope>
    <source>
        <tissue evidence="1">Skin</tissue>
    </source>
</reference>
<gene>
    <name evidence="1" type="primary">ORF636</name>
</gene>
<proteinExistence type="predicted"/>
<sequence>LCTLEYPSHLTIHHPFICNQHYQSFYDTLQNNEDQRSINIPEKPDCREIHSKFSNTFLYKDSLPVHHIPG</sequence>
<protein>
    <submittedName>
        <fullName evidence="1">Uncharacterized protein</fullName>
    </submittedName>
</protein>
<dbReference type="EMBL" id="HACG01000268">
    <property type="protein sequence ID" value="CEK47133.1"/>
    <property type="molecule type" value="Transcribed_RNA"/>
</dbReference>
<organism evidence="1">
    <name type="scientific">Arion vulgaris</name>
    <dbReference type="NCBI Taxonomy" id="1028688"/>
    <lineage>
        <taxon>Eukaryota</taxon>
        <taxon>Metazoa</taxon>
        <taxon>Spiralia</taxon>
        <taxon>Lophotrochozoa</taxon>
        <taxon>Mollusca</taxon>
        <taxon>Gastropoda</taxon>
        <taxon>Heterobranchia</taxon>
        <taxon>Euthyneura</taxon>
        <taxon>Panpulmonata</taxon>
        <taxon>Eupulmonata</taxon>
        <taxon>Stylommatophora</taxon>
        <taxon>Helicina</taxon>
        <taxon>Arionoidea</taxon>
        <taxon>Arionidae</taxon>
        <taxon>Arion</taxon>
    </lineage>
</organism>
<name>A0A0B6XTE5_9EUPU</name>